<evidence type="ECO:0000313" key="5">
    <source>
        <dbReference type="EMBL" id="KPI94287.1"/>
    </source>
</evidence>
<evidence type="ECO:0000256" key="1">
    <source>
        <dbReference type="ARBA" id="ARBA00022443"/>
    </source>
</evidence>
<dbReference type="SUPFAM" id="SSF50156">
    <property type="entry name" value="PDZ domain-like"/>
    <property type="match status" value="3"/>
</dbReference>
<dbReference type="InterPro" id="IPR001452">
    <property type="entry name" value="SH3_domain"/>
</dbReference>
<feature type="domain" description="Guanylate kinase-like" evidence="3">
    <location>
        <begin position="622"/>
        <end position="724"/>
    </location>
</feature>
<dbReference type="CDD" id="cd11859">
    <property type="entry name" value="SH3_ZO"/>
    <property type="match status" value="1"/>
</dbReference>
<keyword evidence="6" id="KW-1185">Reference proteome</keyword>
<evidence type="ECO:0000259" key="3">
    <source>
        <dbReference type="PROSITE" id="PS50052"/>
    </source>
</evidence>
<dbReference type="GO" id="GO:0005886">
    <property type="term" value="C:plasma membrane"/>
    <property type="evidence" value="ECO:0007669"/>
    <property type="project" value="TreeGrafter"/>
</dbReference>
<dbReference type="EMBL" id="KQ459600">
    <property type="protein sequence ID" value="KPI94287.1"/>
    <property type="molecule type" value="Genomic_DNA"/>
</dbReference>
<dbReference type="FunFam" id="2.30.42.10:FF:000029">
    <property type="entry name" value="tight junction protein ZO-1 isoform X1"/>
    <property type="match status" value="1"/>
</dbReference>
<dbReference type="STRING" id="66420.A0A194PLT3"/>
<evidence type="ECO:0000313" key="6">
    <source>
        <dbReference type="Proteomes" id="UP000053268"/>
    </source>
</evidence>
<dbReference type="InterPro" id="IPR036028">
    <property type="entry name" value="SH3-like_dom_sf"/>
</dbReference>
<reference evidence="5 6" key="1">
    <citation type="journal article" date="2015" name="Nat. Commun.">
        <title>Outbred genome sequencing and CRISPR/Cas9 gene editing in butterflies.</title>
        <authorList>
            <person name="Li X."/>
            <person name="Fan D."/>
            <person name="Zhang W."/>
            <person name="Liu G."/>
            <person name="Zhang L."/>
            <person name="Zhao L."/>
            <person name="Fang X."/>
            <person name="Chen L."/>
            <person name="Dong Y."/>
            <person name="Chen Y."/>
            <person name="Ding Y."/>
            <person name="Zhao R."/>
            <person name="Feng M."/>
            <person name="Zhu Y."/>
            <person name="Feng Y."/>
            <person name="Jiang X."/>
            <person name="Zhu D."/>
            <person name="Xiang H."/>
            <person name="Feng X."/>
            <person name="Li S."/>
            <person name="Wang J."/>
            <person name="Zhang G."/>
            <person name="Kronforst M.R."/>
            <person name="Wang W."/>
        </authorList>
    </citation>
    <scope>NUCLEOTIDE SEQUENCE [LARGE SCALE GENOMIC DNA]</scope>
    <source>
        <strain evidence="5">Ya'a_city_454_Px</strain>
        <tissue evidence="5">Whole body</tissue>
    </source>
</reference>
<accession>A0A194PLT3</accession>
<dbReference type="SMART" id="SM00072">
    <property type="entry name" value="GuKc"/>
    <property type="match status" value="1"/>
</dbReference>
<dbReference type="InterPro" id="IPR008145">
    <property type="entry name" value="GK/Ca_channel_bsu"/>
</dbReference>
<feature type="compositionally biased region" description="Basic and acidic residues" evidence="2">
    <location>
        <begin position="305"/>
        <end position="314"/>
    </location>
</feature>
<dbReference type="InterPro" id="IPR027417">
    <property type="entry name" value="P-loop_NTPase"/>
</dbReference>
<feature type="region of interest" description="Disordered" evidence="2">
    <location>
        <begin position="303"/>
        <end position="327"/>
    </location>
</feature>
<dbReference type="SUPFAM" id="SSF50044">
    <property type="entry name" value="SH3-domain"/>
    <property type="match status" value="1"/>
</dbReference>
<dbReference type="Pfam" id="PF07653">
    <property type="entry name" value="SH3_2"/>
    <property type="match status" value="1"/>
</dbReference>
<gene>
    <name evidence="5" type="ORF">RR46_06738</name>
</gene>
<dbReference type="PROSITE" id="PS50106">
    <property type="entry name" value="PDZ"/>
    <property type="match status" value="3"/>
</dbReference>
<dbReference type="GO" id="GO:0005923">
    <property type="term" value="C:bicellular tight junction"/>
    <property type="evidence" value="ECO:0007669"/>
    <property type="project" value="TreeGrafter"/>
</dbReference>
<keyword evidence="1" id="KW-0728">SH3 domain</keyword>
<evidence type="ECO:0000259" key="4">
    <source>
        <dbReference type="PROSITE" id="PS50106"/>
    </source>
</evidence>
<dbReference type="Gene3D" id="2.30.42.10">
    <property type="match status" value="3"/>
</dbReference>
<dbReference type="AlphaFoldDB" id="A0A194PLT3"/>
<feature type="domain" description="PDZ" evidence="4">
    <location>
        <begin position="77"/>
        <end position="164"/>
    </location>
</feature>
<dbReference type="GO" id="GO:0045216">
    <property type="term" value="P:cell-cell junction organization"/>
    <property type="evidence" value="ECO:0007669"/>
    <property type="project" value="TreeGrafter"/>
</dbReference>
<name>A0A194PLT3_PAPXU</name>
<dbReference type="Pfam" id="PF00595">
    <property type="entry name" value="PDZ"/>
    <property type="match status" value="2"/>
</dbReference>
<feature type="domain" description="PDZ" evidence="4">
    <location>
        <begin position="176"/>
        <end position="258"/>
    </location>
</feature>
<dbReference type="Proteomes" id="UP000053268">
    <property type="component" value="Unassembled WGS sequence"/>
</dbReference>
<dbReference type="Gene3D" id="2.30.30.40">
    <property type="entry name" value="SH3 Domains"/>
    <property type="match status" value="1"/>
</dbReference>
<proteinExistence type="predicted"/>
<protein>
    <submittedName>
        <fullName evidence="5">Tight junction protein ZO-2</fullName>
    </submittedName>
</protein>
<feature type="domain" description="PDZ" evidence="4">
    <location>
        <begin position="357"/>
        <end position="430"/>
    </location>
</feature>
<dbReference type="GO" id="GO:0150105">
    <property type="term" value="P:protein localization to cell-cell junction"/>
    <property type="evidence" value="ECO:0007669"/>
    <property type="project" value="TreeGrafter"/>
</dbReference>
<dbReference type="SMART" id="SM00228">
    <property type="entry name" value="PDZ"/>
    <property type="match status" value="3"/>
</dbReference>
<dbReference type="Pfam" id="PF00625">
    <property type="entry name" value="Guanylate_kin"/>
    <property type="match status" value="1"/>
</dbReference>
<dbReference type="GO" id="GO:0098609">
    <property type="term" value="P:cell-cell adhesion"/>
    <property type="evidence" value="ECO:0007669"/>
    <property type="project" value="TreeGrafter"/>
</dbReference>
<dbReference type="InterPro" id="IPR036034">
    <property type="entry name" value="PDZ_sf"/>
</dbReference>
<dbReference type="CDD" id="cd06728">
    <property type="entry name" value="PDZ2_ZO1-like_ds"/>
    <property type="match status" value="1"/>
</dbReference>
<organism evidence="5 6">
    <name type="scientific">Papilio xuthus</name>
    <name type="common">Asian swallowtail butterfly</name>
    <dbReference type="NCBI Taxonomy" id="66420"/>
    <lineage>
        <taxon>Eukaryota</taxon>
        <taxon>Metazoa</taxon>
        <taxon>Ecdysozoa</taxon>
        <taxon>Arthropoda</taxon>
        <taxon>Hexapoda</taxon>
        <taxon>Insecta</taxon>
        <taxon>Pterygota</taxon>
        <taxon>Neoptera</taxon>
        <taxon>Endopterygota</taxon>
        <taxon>Lepidoptera</taxon>
        <taxon>Glossata</taxon>
        <taxon>Ditrysia</taxon>
        <taxon>Papilionoidea</taxon>
        <taxon>Papilionidae</taxon>
        <taxon>Papilioninae</taxon>
        <taxon>Papilio</taxon>
    </lineage>
</organism>
<dbReference type="InterPro" id="IPR008144">
    <property type="entry name" value="Guanylate_kin-like_dom"/>
</dbReference>
<dbReference type="Gene3D" id="3.40.50.300">
    <property type="entry name" value="P-loop containing nucleotide triphosphate hydrolases"/>
    <property type="match status" value="1"/>
</dbReference>
<dbReference type="PROSITE" id="PS50052">
    <property type="entry name" value="GUANYLATE_KINASE_2"/>
    <property type="match status" value="1"/>
</dbReference>
<dbReference type="PANTHER" id="PTHR13865:SF28">
    <property type="entry name" value="POLYCHAETOID, ISOFORM O"/>
    <property type="match status" value="1"/>
</dbReference>
<dbReference type="CDD" id="cd06729">
    <property type="entry name" value="PDZ3_ZO1-like_domain"/>
    <property type="match status" value="1"/>
</dbReference>
<dbReference type="SUPFAM" id="SSF52540">
    <property type="entry name" value="P-loop containing nucleoside triphosphate hydrolases"/>
    <property type="match status" value="1"/>
</dbReference>
<dbReference type="InterPro" id="IPR001478">
    <property type="entry name" value="PDZ"/>
</dbReference>
<dbReference type="PANTHER" id="PTHR13865">
    <property type="entry name" value="TIGHT JUNCTION PROTEIN"/>
    <property type="match status" value="1"/>
</dbReference>
<evidence type="ECO:0000256" key="2">
    <source>
        <dbReference type="SAM" id="MobiDB-lite"/>
    </source>
</evidence>
<dbReference type="GO" id="GO:0050839">
    <property type="term" value="F:cell adhesion molecule binding"/>
    <property type="evidence" value="ECO:0007669"/>
    <property type="project" value="TreeGrafter"/>
</dbReference>
<dbReference type="CDD" id="cd06727">
    <property type="entry name" value="PDZ1_ZO1-like"/>
    <property type="match status" value="1"/>
</dbReference>
<sequence>MSMRFVDHLGVPAALLPSSRIKIHNSTLFILTVDNPTLVTPTAIKQSAVSNSLPSLISVQLCSFQTAERSAGWETHRVRLNRVPGYGFGIAVSGGRDNPHFASGDPSIAVSDVLRGGPAEDKLQVNDRIVSVNGVPLENVEYARAVQVLRDSGAAVSLVVRRRAPAPPPTAPTTIKLSLTRNGKKEDFGIVLGCKLYVKELTMRAREQLNQAGQGLCEGDVVTRINNTPVTDAMTLKEARKLLESCKDRLNLVVTRELIREETVTNGNYQNNYNSLEASPLSYGAESLSYGSGQNVYVAAPVRGAESRRPDADQPPRPPPPRSDDYYSSRRQLYEEDGMTNQRNKPPSEPRLISFQKEGSVGLRLCGGNRSGVFVCGVQSASPAALQGLQPADKILKVNEMEMKGVTREEAVLFLLSLQERIDLIVQHAPHEYNAVASGQTPGDSFHIKTHFHYTEAREGEMSFRSGDVFHVVDTLHNGTVGAWQVYRIGRNNQEVQKGIIPNKARAEELATAQFNATKKEMSGNDGKNYFFRRRRSTHRRTKSLGKEHWDEVVLSDSISKFPAYERVSLRAAGFVRPVIVLGAAADIARDRLLAEHPDSFATPKMDSTLEDSKTKSTGIIRLSSIRSIMERGKHALIDITPNAVDRLNYAQFYPIVIFLKADNKHVIKQLRAGLPKSAHKSSKKLLEQCQHMERVWGHVFTHTITLNEANQTTWFSKLVELIQRTDQQKFWVSETKHVEMVSDIYFPVPPSPYPAFYPISPPINYGRSQTPQRTIRSPQNMPSNFTLTSTKRHDQVYDANRNHVVPYYYSETLTPCMPNNMYSVPNQLSNRNRHTFASYPYDERHKYYQRIRTNARVNNAVNAYPESHSLTKSNLMQPQFRPYSVLERSTNSPISNTQRPNSVMPVTEQFRPASAFFQNEAKSDDIPEWKARLIKDTPKLAKGLDQPLKPICKIPDCNCNGKIVRTTFSESRTLPSVSPRSLLKQKNLSLPTLKLEEFEKDDKLNTTEAERDVPILNKPISEQNLGYV</sequence>